<dbReference type="SUPFAM" id="SSF51679">
    <property type="entry name" value="Bacterial luciferase-like"/>
    <property type="match status" value="1"/>
</dbReference>
<accession>A0A7W6BE08</accession>
<dbReference type="Pfam" id="PF00296">
    <property type="entry name" value="Bac_luciferase"/>
    <property type="match status" value="1"/>
</dbReference>
<keyword evidence="2 6" id="KW-0288">FMN</keyword>
<proteinExistence type="inferred from homology"/>
<keyword evidence="1 6" id="KW-0285">Flavoprotein</keyword>
<feature type="binding site" evidence="6">
    <location>
        <position position="158"/>
    </location>
    <ligand>
        <name>FMN</name>
        <dbReference type="ChEBI" id="CHEBI:58210"/>
    </ligand>
</feature>
<comment type="caution">
    <text evidence="8">The sequence shown here is derived from an EMBL/GenBank/DDBJ whole genome shotgun (WGS) entry which is preliminary data.</text>
</comment>
<keyword evidence="4 8" id="KW-0503">Monooxygenase</keyword>
<feature type="domain" description="Luciferase-like" evidence="7">
    <location>
        <begin position="32"/>
        <end position="387"/>
    </location>
</feature>
<sequence>MVRQSSRQLVLGFFSSFSPPAWHAASDRLHGADWASGAFHSRLAKRVEEECFDFLFFEDTSSVSRIGGSMDLDLANVYSSPKNDPVALLPFLAAQTERLGLVATASTSLYPPYLLARALGTLDSLSGGRIGWNIVTTSEKESAQNFGMDDLPPVAERYDRADEFVEVVSKLWDSWEAGAVIADVERGIYTDPAGVREIAHEGRYFKVRGPLNSAPSPQGRPVFVQAGGSDKGRDFAAKHAEIIMSTTIGGVEAMKSFREDVQGRMKSFGRDPRECKILYLARVNIADSMDQFRASITDEQIRTVLGTHSAHLGIDLTRFDMHKPIPQDAVTNGTTSMFDALKKKGAQGQSIRDVMIDFNWGDRNNGQIGKAGDVADYLIDMMEEAGGDGYLIGATKEANANFLSGIFDGLVPALKERGAMQRAYGSGATLRERLFGAH</sequence>
<dbReference type="AlphaFoldDB" id="A0A7W6BE08"/>
<gene>
    <name evidence="8" type="ORF">GGR43_000088</name>
</gene>
<evidence type="ECO:0000256" key="5">
    <source>
        <dbReference type="ARBA" id="ARBA00033748"/>
    </source>
</evidence>
<feature type="binding site" evidence="6">
    <location>
        <position position="59"/>
    </location>
    <ligand>
        <name>FMN</name>
        <dbReference type="ChEBI" id="CHEBI:58210"/>
    </ligand>
</feature>
<dbReference type="InterPro" id="IPR016215">
    <property type="entry name" value="NTA_MOA"/>
</dbReference>
<feature type="binding site" evidence="6">
    <location>
        <position position="229"/>
    </location>
    <ligand>
        <name>FMN</name>
        <dbReference type="ChEBI" id="CHEBI:58210"/>
    </ligand>
</feature>
<name>A0A7W6BE08_9SPHN</name>
<dbReference type="Proteomes" id="UP000571950">
    <property type="component" value="Unassembled WGS sequence"/>
</dbReference>
<dbReference type="PANTHER" id="PTHR30011">
    <property type="entry name" value="ALKANESULFONATE MONOOXYGENASE-RELATED"/>
    <property type="match status" value="1"/>
</dbReference>
<protein>
    <submittedName>
        <fullName evidence="8">FMN-dependent oxidoreductase (Nitrilotriacetate monooxygenase family)</fullName>
    </submittedName>
</protein>
<dbReference type="InterPro" id="IPR051260">
    <property type="entry name" value="Diverse_substr_monoxygenases"/>
</dbReference>
<dbReference type="PANTHER" id="PTHR30011:SF16">
    <property type="entry name" value="C2H2 FINGER DOMAIN TRANSCRIPTION FACTOR (EUROFUNG)-RELATED"/>
    <property type="match status" value="1"/>
</dbReference>
<evidence type="ECO:0000256" key="6">
    <source>
        <dbReference type="PIRSR" id="PIRSR000337-1"/>
    </source>
</evidence>
<dbReference type="GO" id="GO:0004497">
    <property type="term" value="F:monooxygenase activity"/>
    <property type="evidence" value="ECO:0007669"/>
    <property type="project" value="UniProtKB-KW"/>
</dbReference>
<dbReference type="NCBIfam" id="TIGR03860">
    <property type="entry name" value="FMN_nitrolo"/>
    <property type="match status" value="1"/>
</dbReference>
<evidence type="ECO:0000313" key="8">
    <source>
        <dbReference type="EMBL" id="MBB3924394.1"/>
    </source>
</evidence>
<dbReference type="RefSeq" id="WP_188069978.1">
    <property type="nucleotide sequence ID" value="NZ_BSPS01000032.1"/>
</dbReference>
<dbReference type="InterPro" id="IPR011251">
    <property type="entry name" value="Luciferase-like_dom"/>
</dbReference>
<dbReference type="Gene3D" id="3.20.20.30">
    <property type="entry name" value="Luciferase-like domain"/>
    <property type="match status" value="1"/>
</dbReference>
<keyword evidence="3" id="KW-0560">Oxidoreductase</keyword>
<comment type="similarity">
    <text evidence="5">Belongs to the NtaA/SnaA/DszA monooxygenase family.</text>
</comment>
<evidence type="ECO:0000259" key="7">
    <source>
        <dbReference type="Pfam" id="PF00296"/>
    </source>
</evidence>
<dbReference type="GO" id="GO:0016705">
    <property type="term" value="F:oxidoreductase activity, acting on paired donors, with incorporation or reduction of molecular oxygen"/>
    <property type="evidence" value="ECO:0007669"/>
    <property type="project" value="InterPro"/>
</dbReference>
<dbReference type="InterPro" id="IPR036661">
    <property type="entry name" value="Luciferase-like_sf"/>
</dbReference>
<evidence type="ECO:0000256" key="1">
    <source>
        <dbReference type="ARBA" id="ARBA00022630"/>
    </source>
</evidence>
<evidence type="ECO:0000256" key="2">
    <source>
        <dbReference type="ARBA" id="ARBA00022643"/>
    </source>
</evidence>
<evidence type="ECO:0000256" key="4">
    <source>
        <dbReference type="ARBA" id="ARBA00023033"/>
    </source>
</evidence>
<evidence type="ECO:0000313" key="9">
    <source>
        <dbReference type="Proteomes" id="UP000571950"/>
    </source>
</evidence>
<reference evidence="8 9" key="1">
    <citation type="submission" date="2020-08" db="EMBL/GenBank/DDBJ databases">
        <title>Genomic Encyclopedia of Type Strains, Phase IV (KMG-IV): sequencing the most valuable type-strain genomes for metagenomic binning, comparative biology and taxonomic classification.</title>
        <authorList>
            <person name="Goeker M."/>
        </authorList>
    </citation>
    <scope>NUCLEOTIDE SEQUENCE [LARGE SCALE GENOMIC DNA]</scope>
    <source>
        <strain evidence="8 9">DSM 26189</strain>
    </source>
</reference>
<feature type="binding site" evidence="6">
    <location>
        <position position="104"/>
    </location>
    <ligand>
        <name>FMN</name>
        <dbReference type="ChEBI" id="CHEBI:58210"/>
    </ligand>
</feature>
<dbReference type="EMBL" id="JACIDT010000001">
    <property type="protein sequence ID" value="MBB3924394.1"/>
    <property type="molecule type" value="Genomic_DNA"/>
</dbReference>
<dbReference type="PIRSF" id="PIRSF000337">
    <property type="entry name" value="NTA_MOA"/>
    <property type="match status" value="1"/>
</dbReference>
<keyword evidence="9" id="KW-1185">Reference proteome</keyword>
<evidence type="ECO:0000256" key="3">
    <source>
        <dbReference type="ARBA" id="ARBA00023002"/>
    </source>
</evidence>
<organism evidence="8 9">
    <name type="scientific">Sphingobium jiangsuense</name>
    <dbReference type="NCBI Taxonomy" id="870476"/>
    <lineage>
        <taxon>Bacteria</taxon>
        <taxon>Pseudomonadati</taxon>
        <taxon>Pseudomonadota</taxon>
        <taxon>Alphaproteobacteria</taxon>
        <taxon>Sphingomonadales</taxon>
        <taxon>Sphingomonadaceae</taxon>
        <taxon>Sphingobium</taxon>
    </lineage>
</organism>